<proteinExistence type="predicted"/>
<evidence type="ECO:0000313" key="2">
    <source>
        <dbReference type="Proteomes" id="UP000264006"/>
    </source>
</evidence>
<reference evidence="1 2" key="1">
    <citation type="submission" date="2018-09" db="EMBL/GenBank/DDBJ databases">
        <title>Complete genome sequence of Euzebya sp. DY32-46 isolated from seawater of Pacific Ocean.</title>
        <authorList>
            <person name="Xu L."/>
            <person name="Wu Y.-H."/>
            <person name="Xu X.-W."/>
        </authorList>
    </citation>
    <scope>NUCLEOTIDE SEQUENCE [LARGE SCALE GENOMIC DNA]</scope>
    <source>
        <strain evidence="1 2">DY32-46</strain>
    </source>
</reference>
<gene>
    <name evidence="1" type="ORF">DVS28_a1971</name>
</gene>
<evidence type="ECO:0000313" key="1">
    <source>
        <dbReference type="EMBL" id="AXV06656.1"/>
    </source>
</evidence>
<sequence length="53" mass="5994">MSAFFDLHSYTDVVMHADSILQRIEDGSMPCDLMWSDQQVALFADWLAAGMPE</sequence>
<dbReference type="Proteomes" id="UP000264006">
    <property type="component" value="Chromosome"/>
</dbReference>
<dbReference type="AlphaFoldDB" id="A0A346XWQ9"/>
<accession>A0A346XWQ9</accession>
<protein>
    <submittedName>
        <fullName evidence="1">Uncharacterized protein</fullName>
    </submittedName>
</protein>
<dbReference type="KEGG" id="euz:DVS28_a1971"/>
<organism evidence="1 2">
    <name type="scientific">Euzebya pacifica</name>
    <dbReference type="NCBI Taxonomy" id="1608957"/>
    <lineage>
        <taxon>Bacteria</taxon>
        <taxon>Bacillati</taxon>
        <taxon>Actinomycetota</taxon>
        <taxon>Nitriliruptoria</taxon>
        <taxon>Euzebyales</taxon>
    </lineage>
</organism>
<dbReference type="EMBL" id="CP031165">
    <property type="protein sequence ID" value="AXV06656.1"/>
    <property type="molecule type" value="Genomic_DNA"/>
</dbReference>
<name>A0A346XWQ9_9ACTN</name>
<keyword evidence="2" id="KW-1185">Reference proteome</keyword>